<dbReference type="Proteomes" id="UP000600139">
    <property type="component" value="Unassembled WGS sequence"/>
</dbReference>
<dbReference type="InterPro" id="IPR055170">
    <property type="entry name" value="GFO_IDH_MocA-like_dom"/>
</dbReference>
<gene>
    <name evidence="3" type="ORF">JIN84_12600</name>
</gene>
<keyword evidence="4" id="KW-1185">Reference proteome</keyword>
<proteinExistence type="predicted"/>
<feature type="domain" description="GFO/IDH/MocA-like oxidoreductase" evidence="2">
    <location>
        <begin position="141"/>
        <end position="235"/>
    </location>
</feature>
<dbReference type="InterPro" id="IPR051450">
    <property type="entry name" value="Gfo/Idh/MocA_Oxidoreductases"/>
</dbReference>
<dbReference type="Pfam" id="PF22725">
    <property type="entry name" value="GFO_IDH_MocA_C3"/>
    <property type="match status" value="1"/>
</dbReference>
<dbReference type="PANTHER" id="PTHR43377:SF1">
    <property type="entry name" value="BILIVERDIN REDUCTASE A"/>
    <property type="match status" value="1"/>
</dbReference>
<protein>
    <submittedName>
        <fullName evidence="3">Gfo/Idh/MocA family oxidoreductase</fullName>
    </submittedName>
</protein>
<sequence>MPSPVKILCVGAGHMGRSHALAYHTLAGFEICGIVTRSPESRAALNAGLGGNYPEFADFHEALRVSKPDAVSISTYPDTHADYASAAFDAGCHVFIEKPLAETVEAAERIVAKATASGKKLVIGYILRHHPSWIKFIEVAQTLGKPLVMRMNLNQQSSGANWQTHKNLMSSISPIIDCGVHYVDVMCQMTRSKPVRVSGIGARLSDELPEGKINYGHLQVTFEDGSVGWYEAGWGPMMSEVAFFVKDVVGPKGCVSIVADKAAAEGQSANVDAHTQTQALRLHHSTLTAEGTFAKSDDILRLTDEPNHDELCHREQEFFLNAIHGDTDLTDHMQDALSSMRIVEAADESFRTGKTVEL</sequence>
<dbReference type="Gene3D" id="3.30.360.10">
    <property type="entry name" value="Dihydrodipicolinate Reductase, domain 2"/>
    <property type="match status" value="1"/>
</dbReference>
<dbReference type="RefSeq" id="WP_200351393.1">
    <property type="nucleotide sequence ID" value="NZ_BAABHZ010000006.1"/>
</dbReference>
<dbReference type="SUPFAM" id="SSF55347">
    <property type="entry name" value="Glyceraldehyde-3-phosphate dehydrogenase-like, C-terminal domain"/>
    <property type="match status" value="1"/>
</dbReference>
<evidence type="ECO:0000259" key="2">
    <source>
        <dbReference type="Pfam" id="PF22725"/>
    </source>
</evidence>
<dbReference type="Gene3D" id="3.40.50.720">
    <property type="entry name" value="NAD(P)-binding Rossmann-like Domain"/>
    <property type="match status" value="1"/>
</dbReference>
<dbReference type="PANTHER" id="PTHR43377">
    <property type="entry name" value="BILIVERDIN REDUCTASE A"/>
    <property type="match status" value="1"/>
</dbReference>
<reference evidence="3" key="1">
    <citation type="submission" date="2021-01" db="EMBL/GenBank/DDBJ databases">
        <title>Modified the classification status of verrucomicrobia.</title>
        <authorList>
            <person name="Feng X."/>
        </authorList>
    </citation>
    <scope>NUCLEOTIDE SEQUENCE</scope>
    <source>
        <strain evidence="3">JCM 18052</strain>
    </source>
</reference>
<name>A0A934VCG5_9BACT</name>
<feature type="domain" description="Gfo/Idh/MocA-like oxidoreductase N-terminal" evidence="1">
    <location>
        <begin position="6"/>
        <end position="125"/>
    </location>
</feature>
<dbReference type="Pfam" id="PF01408">
    <property type="entry name" value="GFO_IDH_MocA"/>
    <property type="match status" value="1"/>
</dbReference>
<comment type="caution">
    <text evidence="3">The sequence shown here is derived from an EMBL/GenBank/DDBJ whole genome shotgun (WGS) entry which is preliminary data.</text>
</comment>
<organism evidence="3 4">
    <name type="scientific">Luteolibacter yonseiensis</name>
    <dbReference type="NCBI Taxonomy" id="1144680"/>
    <lineage>
        <taxon>Bacteria</taxon>
        <taxon>Pseudomonadati</taxon>
        <taxon>Verrucomicrobiota</taxon>
        <taxon>Verrucomicrobiia</taxon>
        <taxon>Verrucomicrobiales</taxon>
        <taxon>Verrucomicrobiaceae</taxon>
        <taxon>Luteolibacter</taxon>
    </lineage>
</organism>
<accession>A0A934VCG5</accession>
<evidence type="ECO:0000313" key="4">
    <source>
        <dbReference type="Proteomes" id="UP000600139"/>
    </source>
</evidence>
<dbReference type="InterPro" id="IPR000683">
    <property type="entry name" value="Gfo/Idh/MocA-like_OxRdtase_N"/>
</dbReference>
<evidence type="ECO:0000313" key="3">
    <source>
        <dbReference type="EMBL" id="MBK1816459.1"/>
    </source>
</evidence>
<dbReference type="EMBL" id="JAENIK010000011">
    <property type="protein sequence ID" value="MBK1816459.1"/>
    <property type="molecule type" value="Genomic_DNA"/>
</dbReference>
<dbReference type="InterPro" id="IPR036291">
    <property type="entry name" value="NAD(P)-bd_dom_sf"/>
</dbReference>
<dbReference type="GO" id="GO:0000166">
    <property type="term" value="F:nucleotide binding"/>
    <property type="evidence" value="ECO:0007669"/>
    <property type="project" value="InterPro"/>
</dbReference>
<evidence type="ECO:0000259" key="1">
    <source>
        <dbReference type="Pfam" id="PF01408"/>
    </source>
</evidence>
<dbReference type="AlphaFoldDB" id="A0A934VCG5"/>
<dbReference type="SUPFAM" id="SSF51735">
    <property type="entry name" value="NAD(P)-binding Rossmann-fold domains"/>
    <property type="match status" value="1"/>
</dbReference>